<name>A0A380EKM0_STAAU</name>
<reference evidence="1 2" key="1">
    <citation type="submission" date="2018-06" db="EMBL/GenBank/DDBJ databases">
        <authorList>
            <consortium name="Pathogen Informatics"/>
            <person name="Doyle S."/>
        </authorList>
    </citation>
    <scope>NUCLEOTIDE SEQUENCE [LARGE SCALE GENOMIC DNA]</scope>
    <source>
        <strain evidence="1 2">NCTC10702</strain>
    </source>
</reference>
<dbReference type="GO" id="GO:0004673">
    <property type="term" value="F:protein histidine kinase activity"/>
    <property type="evidence" value="ECO:0007669"/>
    <property type="project" value="UniProtKB-EC"/>
</dbReference>
<dbReference type="EC" id="2.7.13.3" evidence="1"/>
<dbReference type="Proteomes" id="UP000254116">
    <property type="component" value="Unassembled WGS sequence"/>
</dbReference>
<dbReference type="EMBL" id="UHBY01000003">
    <property type="protein sequence ID" value="SUL36672.1"/>
    <property type="molecule type" value="Genomic_DNA"/>
</dbReference>
<gene>
    <name evidence="1" type="ORF">NCTC10702_02902</name>
</gene>
<accession>A0A380EKM0</accession>
<proteinExistence type="predicted"/>
<keyword evidence="1" id="KW-0808">Transferase</keyword>
<protein>
    <submittedName>
        <fullName evidence="1">Two-component sensor protein</fullName>
        <ecNumber evidence="1">2.7.13.3</ecNumber>
    </submittedName>
</protein>
<dbReference type="AlphaFoldDB" id="A0A380EKM0"/>
<organism evidence="1 2">
    <name type="scientific">Staphylococcus aureus</name>
    <dbReference type="NCBI Taxonomy" id="1280"/>
    <lineage>
        <taxon>Bacteria</taxon>
        <taxon>Bacillati</taxon>
        <taxon>Bacillota</taxon>
        <taxon>Bacilli</taxon>
        <taxon>Bacillales</taxon>
        <taxon>Staphylococcaceae</taxon>
        <taxon>Staphylococcus</taxon>
    </lineage>
</organism>
<evidence type="ECO:0000313" key="1">
    <source>
        <dbReference type="EMBL" id="SUL36672.1"/>
    </source>
</evidence>
<evidence type="ECO:0000313" key="2">
    <source>
        <dbReference type="Proteomes" id="UP000254116"/>
    </source>
</evidence>
<sequence>MEQRTRLALLKEIAEFLNEETEMYSMTQGALKYLIEGSNFTTGWIFFINSVGEHELVSHVALPQS</sequence>